<protein>
    <submittedName>
        <fullName evidence="1">Uncharacterized protein</fullName>
    </submittedName>
</protein>
<gene>
    <name evidence="1" type="ORF">WJX72_003140</name>
</gene>
<proteinExistence type="predicted"/>
<name>A0AAW1PAW3_9CHLO</name>
<evidence type="ECO:0000313" key="2">
    <source>
        <dbReference type="Proteomes" id="UP001489004"/>
    </source>
</evidence>
<dbReference type="AlphaFoldDB" id="A0AAW1PAW3"/>
<comment type="caution">
    <text evidence="1">The sequence shown here is derived from an EMBL/GenBank/DDBJ whole genome shotgun (WGS) entry which is preliminary data.</text>
</comment>
<evidence type="ECO:0000313" key="1">
    <source>
        <dbReference type="EMBL" id="KAK9805167.1"/>
    </source>
</evidence>
<dbReference type="Proteomes" id="UP001489004">
    <property type="component" value="Unassembled WGS sequence"/>
</dbReference>
<sequence length="86" mass="9412">MAECREAWAQHVLRHNPAPWPNCLAFSSLGHCLETTGVWIVVTEATLGSPRSSTLESTDPTPFRHPAFILPAHTWQALQTASSDCA</sequence>
<reference evidence="1 2" key="1">
    <citation type="journal article" date="2024" name="Nat. Commun.">
        <title>Phylogenomics reveals the evolutionary origins of lichenization in chlorophyte algae.</title>
        <authorList>
            <person name="Puginier C."/>
            <person name="Libourel C."/>
            <person name="Otte J."/>
            <person name="Skaloud P."/>
            <person name="Haon M."/>
            <person name="Grisel S."/>
            <person name="Petersen M."/>
            <person name="Berrin J.G."/>
            <person name="Delaux P.M."/>
            <person name="Dal Grande F."/>
            <person name="Keller J."/>
        </authorList>
    </citation>
    <scope>NUCLEOTIDE SEQUENCE [LARGE SCALE GENOMIC DNA]</scope>
    <source>
        <strain evidence="1 2">SAG 2043</strain>
    </source>
</reference>
<dbReference type="EMBL" id="JALJOR010000016">
    <property type="protein sequence ID" value="KAK9805167.1"/>
    <property type="molecule type" value="Genomic_DNA"/>
</dbReference>
<keyword evidence="2" id="KW-1185">Reference proteome</keyword>
<organism evidence="1 2">
    <name type="scientific">[Myrmecia] bisecta</name>
    <dbReference type="NCBI Taxonomy" id="41462"/>
    <lineage>
        <taxon>Eukaryota</taxon>
        <taxon>Viridiplantae</taxon>
        <taxon>Chlorophyta</taxon>
        <taxon>core chlorophytes</taxon>
        <taxon>Trebouxiophyceae</taxon>
        <taxon>Trebouxiales</taxon>
        <taxon>Trebouxiaceae</taxon>
        <taxon>Myrmecia</taxon>
    </lineage>
</organism>
<accession>A0AAW1PAW3</accession>